<dbReference type="OrthoDB" id="10306743at2759"/>
<evidence type="ECO:0000256" key="2">
    <source>
        <dbReference type="SAM" id="Phobius"/>
    </source>
</evidence>
<organism evidence="3 4">
    <name type="scientific">Gossypium harknessii</name>
    <dbReference type="NCBI Taxonomy" id="34285"/>
    <lineage>
        <taxon>Eukaryota</taxon>
        <taxon>Viridiplantae</taxon>
        <taxon>Streptophyta</taxon>
        <taxon>Embryophyta</taxon>
        <taxon>Tracheophyta</taxon>
        <taxon>Spermatophyta</taxon>
        <taxon>Magnoliopsida</taxon>
        <taxon>eudicotyledons</taxon>
        <taxon>Gunneridae</taxon>
        <taxon>Pentapetalae</taxon>
        <taxon>rosids</taxon>
        <taxon>malvids</taxon>
        <taxon>Malvales</taxon>
        <taxon>Malvaceae</taxon>
        <taxon>Malvoideae</taxon>
        <taxon>Gossypium</taxon>
    </lineage>
</organism>
<evidence type="ECO:0000313" key="4">
    <source>
        <dbReference type="Proteomes" id="UP000593560"/>
    </source>
</evidence>
<comment type="caution">
    <text evidence="3">The sequence shown here is derived from an EMBL/GenBank/DDBJ whole genome shotgun (WGS) entry which is preliminary data.</text>
</comment>
<name>A0A7J9IAY0_9ROSI</name>
<keyword evidence="2" id="KW-0812">Transmembrane</keyword>
<gene>
    <name evidence="3" type="ORF">Gohar_019769</name>
</gene>
<proteinExistence type="predicted"/>
<sequence>MMNIDSRVWLTWFFKNNSVTQCCLLCCALWVIWIERNKWLDERKGTPAKSIFDSILSYIRELDGLGDKAMHLGLDLGLQLAVVEGRDLNSVHRGVTGKGSKVGQRDRLRDRPWSNLDWEGENGDELKNEEEK</sequence>
<keyword evidence="2" id="KW-0472">Membrane</keyword>
<protein>
    <submittedName>
        <fullName evidence="3">Uncharacterized protein</fullName>
    </submittedName>
</protein>
<accession>A0A7J9IAY0</accession>
<reference evidence="3 4" key="1">
    <citation type="journal article" date="2019" name="Genome Biol. Evol.">
        <title>Insights into the evolution of the New World diploid cottons (Gossypium, subgenus Houzingenia) based on genome sequencing.</title>
        <authorList>
            <person name="Grover C.E."/>
            <person name="Arick M.A. 2nd"/>
            <person name="Thrash A."/>
            <person name="Conover J.L."/>
            <person name="Sanders W.S."/>
            <person name="Peterson D.G."/>
            <person name="Frelichowski J.E."/>
            <person name="Scheffler J.A."/>
            <person name="Scheffler B.E."/>
            <person name="Wendel J.F."/>
        </authorList>
    </citation>
    <scope>NUCLEOTIDE SEQUENCE [LARGE SCALE GENOMIC DNA]</scope>
    <source>
        <strain evidence="3">0</strain>
        <tissue evidence="3">Leaf</tissue>
    </source>
</reference>
<dbReference type="Proteomes" id="UP000593560">
    <property type="component" value="Unassembled WGS sequence"/>
</dbReference>
<evidence type="ECO:0000256" key="1">
    <source>
        <dbReference type="SAM" id="MobiDB-lite"/>
    </source>
</evidence>
<feature type="transmembrane region" description="Helical" evidence="2">
    <location>
        <begin position="12"/>
        <end position="34"/>
    </location>
</feature>
<evidence type="ECO:0000313" key="3">
    <source>
        <dbReference type="EMBL" id="MBA0819281.1"/>
    </source>
</evidence>
<dbReference type="AlphaFoldDB" id="A0A7J9IAY0"/>
<keyword evidence="2" id="KW-1133">Transmembrane helix</keyword>
<feature type="region of interest" description="Disordered" evidence="1">
    <location>
        <begin position="113"/>
        <end position="132"/>
    </location>
</feature>
<keyword evidence="4" id="KW-1185">Reference proteome</keyword>
<dbReference type="EMBL" id="JABFAD010328871">
    <property type="protein sequence ID" value="MBA0819281.1"/>
    <property type="molecule type" value="Genomic_DNA"/>
</dbReference>